<dbReference type="InterPro" id="IPR037883">
    <property type="entry name" value="Knr4/Smi1-like_sf"/>
</dbReference>
<evidence type="ECO:0000313" key="3">
    <source>
        <dbReference type="Proteomes" id="UP001549749"/>
    </source>
</evidence>
<name>A0ABV2TEX3_9BACT</name>
<accession>A0ABV2TEX3</accession>
<dbReference type="InterPro" id="IPR018958">
    <property type="entry name" value="Knr4/Smi1-like_dom"/>
</dbReference>
<dbReference type="Proteomes" id="UP001549749">
    <property type="component" value="Unassembled WGS sequence"/>
</dbReference>
<evidence type="ECO:0000259" key="1">
    <source>
        <dbReference type="Pfam" id="PF09346"/>
    </source>
</evidence>
<dbReference type="RefSeq" id="WP_354664134.1">
    <property type="nucleotide sequence ID" value="NZ_JBEXAC010000004.1"/>
</dbReference>
<sequence>MSTRNNLIANIERLIVYWNDQEIAVDKLSPYEIEAFEKWRRIRLPNDFKEYYQRANGMKSYYPNDTDAEGFLFYPLENFISFEDEFMVKPENAGLNRTYIFAEYMHKSWWYGVKLNDMNDTYEIGIIPDKERFKSITTSLVVFIDLYLQDDARLYQYE</sequence>
<gene>
    <name evidence="2" type="ORF">ABR189_29535</name>
</gene>
<keyword evidence="3" id="KW-1185">Reference proteome</keyword>
<feature type="domain" description="Knr4/Smi1-like" evidence="1">
    <location>
        <begin position="28"/>
        <end position="140"/>
    </location>
</feature>
<reference evidence="2 3" key="1">
    <citation type="submission" date="2024-06" db="EMBL/GenBank/DDBJ databases">
        <title>Chitinophaga defluvii sp. nov., isolated from municipal sewage.</title>
        <authorList>
            <person name="Zhang L."/>
        </authorList>
    </citation>
    <scope>NUCLEOTIDE SEQUENCE [LARGE SCALE GENOMIC DNA]</scope>
    <source>
        <strain evidence="2 3">H8</strain>
    </source>
</reference>
<organism evidence="2 3">
    <name type="scientific">Chitinophaga defluvii</name>
    <dbReference type="NCBI Taxonomy" id="3163343"/>
    <lineage>
        <taxon>Bacteria</taxon>
        <taxon>Pseudomonadati</taxon>
        <taxon>Bacteroidota</taxon>
        <taxon>Chitinophagia</taxon>
        <taxon>Chitinophagales</taxon>
        <taxon>Chitinophagaceae</taxon>
        <taxon>Chitinophaga</taxon>
    </lineage>
</organism>
<dbReference type="Pfam" id="PF09346">
    <property type="entry name" value="SMI1_KNR4"/>
    <property type="match status" value="1"/>
</dbReference>
<comment type="caution">
    <text evidence="2">The sequence shown here is derived from an EMBL/GenBank/DDBJ whole genome shotgun (WGS) entry which is preliminary data.</text>
</comment>
<dbReference type="EMBL" id="JBEXAC010000004">
    <property type="protein sequence ID" value="MET7001561.1"/>
    <property type="molecule type" value="Genomic_DNA"/>
</dbReference>
<dbReference type="SUPFAM" id="SSF160631">
    <property type="entry name" value="SMI1/KNR4-like"/>
    <property type="match status" value="1"/>
</dbReference>
<proteinExistence type="predicted"/>
<evidence type="ECO:0000313" key="2">
    <source>
        <dbReference type="EMBL" id="MET7001561.1"/>
    </source>
</evidence>
<protein>
    <submittedName>
        <fullName evidence="2">SMI1/KNR4 family protein</fullName>
    </submittedName>
</protein>
<dbReference type="Gene3D" id="3.40.1580.10">
    <property type="entry name" value="SMI1/KNR4-like"/>
    <property type="match status" value="1"/>
</dbReference>